<accession>A0A9D1L8U3</accession>
<dbReference type="Gene3D" id="3.30.1330.30">
    <property type="match status" value="1"/>
</dbReference>
<dbReference type="Pfam" id="PF22435">
    <property type="entry name" value="MRM3-like_sub_bind"/>
    <property type="match status" value="1"/>
</dbReference>
<dbReference type="InterPro" id="IPR029028">
    <property type="entry name" value="Alpha/beta_knot_MTases"/>
</dbReference>
<comment type="caution">
    <text evidence="5">The sequence shown here is derived from an EMBL/GenBank/DDBJ whole genome shotgun (WGS) entry which is preliminary data.</text>
</comment>
<dbReference type="InterPro" id="IPR029026">
    <property type="entry name" value="tRNA_m1G_MTases_N"/>
</dbReference>
<feature type="domain" description="RNA 2-O ribose methyltransferase substrate binding" evidence="4">
    <location>
        <begin position="33"/>
        <end position="104"/>
    </location>
</feature>
<dbReference type="AlphaFoldDB" id="A0A9D1L8U3"/>
<gene>
    <name evidence="5" type="ORF">IAD50_03060</name>
</gene>
<name>A0A9D1L8U3_9CLOT</name>
<dbReference type="PANTHER" id="PTHR43191">
    <property type="entry name" value="RRNA METHYLTRANSFERASE 3"/>
    <property type="match status" value="1"/>
</dbReference>
<keyword evidence="3" id="KW-0808">Transferase</keyword>
<evidence type="ECO:0000256" key="1">
    <source>
        <dbReference type="ARBA" id="ARBA00007228"/>
    </source>
</evidence>
<evidence type="ECO:0000313" key="6">
    <source>
        <dbReference type="Proteomes" id="UP000824089"/>
    </source>
</evidence>
<dbReference type="InterPro" id="IPR029064">
    <property type="entry name" value="Ribosomal_eL30-like_sf"/>
</dbReference>
<evidence type="ECO:0000259" key="4">
    <source>
        <dbReference type="SMART" id="SM00967"/>
    </source>
</evidence>
<dbReference type="InterPro" id="IPR053888">
    <property type="entry name" value="MRM3-like_sub_bind"/>
</dbReference>
<sequence length="261" mass="28162">MNEKVITSKDNDLVKYAAALSEKRERARSGCFLMEGRRAVSEALAAGCVRQLIFSQTFAASEAFSLAGNGGIPTAVLSDPLFRKISGTMTPQGIAAICKIAKHDLHQVLVREDHILLLEDLRDPGNLGTVIRTAAAAGFRALIASEGCVDAYNPKVVRSTAGCLLKIKIIQCRGDLIQIAEEAKHTGFRIYAAHPRGGKDLFETEFAGKLAIALGNEANGLSSRMLRLCDQLVTIRMEAGVESLNASVAAALMMYETRRKK</sequence>
<dbReference type="InterPro" id="IPR051259">
    <property type="entry name" value="rRNA_Methyltransferase"/>
</dbReference>
<dbReference type="SMART" id="SM00967">
    <property type="entry name" value="SpoU_sub_bind"/>
    <property type="match status" value="1"/>
</dbReference>
<dbReference type="Gene3D" id="3.40.1280.10">
    <property type="match status" value="1"/>
</dbReference>
<reference evidence="5" key="2">
    <citation type="journal article" date="2021" name="PeerJ">
        <title>Extensive microbial diversity within the chicken gut microbiome revealed by metagenomics and culture.</title>
        <authorList>
            <person name="Gilroy R."/>
            <person name="Ravi A."/>
            <person name="Getino M."/>
            <person name="Pursley I."/>
            <person name="Horton D.L."/>
            <person name="Alikhan N.F."/>
            <person name="Baker D."/>
            <person name="Gharbi K."/>
            <person name="Hall N."/>
            <person name="Watson M."/>
            <person name="Adriaenssens E.M."/>
            <person name="Foster-Nyarko E."/>
            <person name="Jarju S."/>
            <person name="Secka A."/>
            <person name="Antonio M."/>
            <person name="Oren A."/>
            <person name="Chaudhuri R.R."/>
            <person name="La Ragione R."/>
            <person name="Hildebrand F."/>
            <person name="Pallen M.J."/>
        </authorList>
    </citation>
    <scope>NUCLEOTIDE SEQUENCE</scope>
    <source>
        <strain evidence="5">CHK195-4489</strain>
    </source>
</reference>
<dbReference type="Pfam" id="PF00588">
    <property type="entry name" value="SpoU_methylase"/>
    <property type="match status" value="1"/>
</dbReference>
<reference evidence="5" key="1">
    <citation type="submission" date="2020-10" db="EMBL/GenBank/DDBJ databases">
        <authorList>
            <person name="Gilroy R."/>
        </authorList>
    </citation>
    <scope>NUCLEOTIDE SEQUENCE</scope>
    <source>
        <strain evidence="5">CHK195-4489</strain>
    </source>
</reference>
<evidence type="ECO:0000313" key="5">
    <source>
        <dbReference type="EMBL" id="HIU29259.1"/>
    </source>
</evidence>
<dbReference type="InterPro" id="IPR001537">
    <property type="entry name" value="SpoU_MeTrfase"/>
</dbReference>
<dbReference type="EMBL" id="DVMM01000062">
    <property type="protein sequence ID" value="HIU29259.1"/>
    <property type="molecule type" value="Genomic_DNA"/>
</dbReference>
<dbReference type="PANTHER" id="PTHR43191:SF2">
    <property type="entry name" value="RRNA METHYLTRANSFERASE 3, MITOCHONDRIAL"/>
    <property type="match status" value="1"/>
</dbReference>
<dbReference type="GO" id="GO:0005737">
    <property type="term" value="C:cytoplasm"/>
    <property type="evidence" value="ECO:0007669"/>
    <property type="project" value="UniProtKB-ARBA"/>
</dbReference>
<dbReference type="CDD" id="cd18095">
    <property type="entry name" value="SpoU-like_rRNA-MTase"/>
    <property type="match status" value="1"/>
</dbReference>
<dbReference type="GO" id="GO:0032259">
    <property type="term" value="P:methylation"/>
    <property type="evidence" value="ECO:0007669"/>
    <property type="project" value="UniProtKB-KW"/>
</dbReference>
<dbReference type="GO" id="GO:0006396">
    <property type="term" value="P:RNA processing"/>
    <property type="evidence" value="ECO:0007669"/>
    <property type="project" value="InterPro"/>
</dbReference>
<evidence type="ECO:0000256" key="3">
    <source>
        <dbReference type="ARBA" id="ARBA00022679"/>
    </source>
</evidence>
<dbReference type="Proteomes" id="UP000824089">
    <property type="component" value="Unassembled WGS sequence"/>
</dbReference>
<evidence type="ECO:0000256" key="2">
    <source>
        <dbReference type="ARBA" id="ARBA00022603"/>
    </source>
</evidence>
<dbReference type="GO" id="GO:0008173">
    <property type="term" value="F:RNA methyltransferase activity"/>
    <property type="evidence" value="ECO:0007669"/>
    <property type="project" value="InterPro"/>
</dbReference>
<dbReference type="GO" id="GO:0003723">
    <property type="term" value="F:RNA binding"/>
    <property type="evidence" value="ECO:0007669"/>
    <property type="project" value="InterPro"/>
</dbReference>
<dbReference type="InterPro" id="IPR013123">
    <property type="entry name" value="SpoU_subst-bd"/>
</dbReference>
<dbReference type="SUPFAM" id="SSF55315">
    <property type="entry name" value="L30e-like"/>
    <property type="match status" value="1"/>
</dbReference>
<organism evidence="5 6">
    <name type="scientific">Candidatus Egerieisoma faecipullorum</name>
    <dbReference type="NCBI Taxonomy" id="2840963"/>
    <lineage>
        <taxon>Bacteria</taxon>
        <taxon>Bacillati</taxon>
        <taxon>Bacillota</taxon>
        <taxon>Clostridia</taxon>
        <taxon>Eubacteriales</taxon>
        <taxon>Clostridiaceae</taxon>
        <taxon>Clostridiaceae incertae sedis</taxon>
        <taxon>Candidatus Egerieisoma</taxon>
    </lineage>
</organism>
<dbReference type="SUPFAM" id="SSF75217">
    <property type="entry name" value="alpha/beta knot"/>
    <property type="match status" value="1"/>
</dbReference>
<protein>
    <submittedName>
        <fullName evidence="5">RNA methyltransferase</fullName>
    </submittedName>
</protein>
<proteinExistence type="inferred from homology"/>
<keyword evidence="2 5" id="KW-0489">Methyltransferase</keyword>
<comment type="similarity">
    <text evidence="1">Belongs to the class IV-like SAM-binding methyltransferase superfamily. RNA methyltransferase TrmH family.</text>
</comment>